<organism evidence="1 2">
    <name type="scientific">Actinacidiphila acididurans</name>
    <dbReference type="NCBI Taxonomy" id="2784346"/>
    <lineage>
        <taxon>Bacteria</taxon>
        <taxon>Bacillati</taxon>
        <taxon>Actinomycetota</taxon>
        <taxon>Actinomycetes</taxon>
        <taxon>Kitasatosporales</taxon>
        <taxon>Streptomycetaceae</taxon>
        <taxon>Actinacidiphila</taxon>
    </lineage>
</organism>
<comment type="caution">
    <text evidence="1">The sequence shown here is derived from an EMBL/GenBank/DDBJ whole genome shotgun (WGS) entry which is preliminary data.</text>
</comment>
<keyword evidence="2" id="KW-1185">Reference proteome</keyword>
<dbReference type="Proteomes" id="UP000749040">
    <property type="component" value="Unassembled WGS sequence"/>
</dbReference>
<dbReference type="EMBL" id="JADKYB010000038">
    <property type="protein sequence ID" value="MBM9510471.1"/>
    <property type="molecule type" value="Genomic_DNA"/>
</dbReference>
<gene>
    <name evidence="1" type="ORF">ITX44_39100</name>
</gene>
<name>A0ABS2U4E4_9ACTN</name>
<reference evidence="1 2" key="1">
    <citation type="submission" date="2021-01" db="EMBL/GenBank/DDBJ databases">
        <title>Streptomyces acididurans sp. nov., isolated from a peat swamp forest soil.</title>
        <authorList>
            <person name="Chantavorakit T."/>
            <person name="Duangmal K."/>
        </authorList>
    </citation>
    <scope>NUCLEOTIDE SEQUENCE [LARGE SCALE GENOMIC DNA]</scope>
    <source>
        <strain evidence="1 2">KK5PA1</strain>
    </source>
</reference>
<evidence type="ECO:0000313" key="2">
    <source>
        <dbReference type="Proteomes" id="UP000749040"/>
    </source>
</evidence>
<evidence type="ECO:0000313" key="1">
    <source>
        <dbReference type="EMBL" id="MBM9510471.1"/>
    </source>
</evidence>
<sequence>MKITVVREHQPEAAQAAHSGESAANEEISFCLFCSGNCAAVSVVDLATSAVDGHDELRPPLS</sequence>
<dbReference type="RefSeq" id="WP_205364537.1">
    <property type="nucleotide sequence ID" value="NZ_JADKYB010000038.1"/>
</dbReference>
<protein>
    <submittedName>
        <fullName evidence="1">Uncharacterized protein</fullName>
    </submittedName>
</protein>
<proteinExistence type="predicted"/>
<accession>A0ABS2U4E4</accession>